<name>A0AAF0YLV4_9STAP</name>
<gene>
    <name evidence="4" type="ORF">CJ229_007045</name>
</gene>
<dbReference type="PROSITE" id="PS50977">
    <property type="entry name" value="HTH_TETR_2"/>
    <property type="match status" value="1"/>
</dbReference>
<dbReference type="AlphaFoldDB" id="A0AAF0YLV4"/>
<dbReference type="KEGG" id="nmy:CJ229_007045"/>
<dbReference type="Gene3D" id="1.10.357.10">
    <property type="entry name" value="Tetracycline Repressor, domain 2"/>
    <property type="match status" value="1"/>
</dbReference>
<dbReference type="Pfam" id="PF00440">
    <property type="entry name" value="TetR_N"/>
    <property type="match status" value="1"/>
</dbReference>
<protein>
    <submittedName>
        <fullName evidence="4">TetR/AcrR family transcriptional regulator</fullName>
    </submittedName>
</protein>
<proteinExistence type="predicted"/>
<dbReference type="PANTHER" id="PTHR43479:SF11">
    <property type="entry name" value="ACREF_ENVCD OPERON REPRESSOR-RELATED"/>
    <property type="match status" value="1"/>
</dbReference>
<organism evidence="4 5">
    <name type="scientific">Nosocomiicoccus massiliensis</name>
    <dbReference type="NCBI Taxonomy" id="1232430"/>
    <lineage>
        <taxon>Bacteria</taxon>
        <taxon>Bacillati</taxon>
        <taxon>Bacillota</taxon>
        <taxon>Bacilli</taxon>
        <taxon>Bacillales</taxon>
        <taxon>Staphylococcaceae</taxon>
        <taxon>Nosocomiicoccus</taxon>
    </lineage>
</organism>
<dbReference type="PANTHER" id="PTHR43479">
    <property type="entry name" value="ACREF/ENVCD OPERON REPRESSOR-RELATED"/>
    <property type="match status" value="1"/>
</dbReference>
<reference evidence="4 5" key="2">
    <citation type="submission" date="2023-10" db="EMBL/GenBank/DDBJ databases">
        <authorList>
            <person name="Choi B."/>
        </authorList>
    </citation>
    <scope>NUCLEOTIDE SEQUENCE [LARGE SCALE GENOMIC DNA]</scope>
    <source>
        <strain evidence="4 5">UMB0959</strain>
    </source>
</reference>
<evidence type="ECO:0000259" key="3">
    <source>
        <dbReference type="PROSITE" id="PS50977"/>
    </source>
</evidence>
<keyword evidence="5" id="KW-1185">Reference proteome</keyword>
<dbReference type="RefSeq" id="WP_102167137.1">
    <property type="nucleotide sequence ID" value="NZ_CP136964.1"/>
</dbReference>
<accession>A0AAF0YLV4</accession>
<dbReference type="SUPFAM" id="SSF46689">
    <property type="entry name" value="Homeodomain-like"/>
    <property type="match status" value="1"/>
</dbReference>
<dbReference type="InterPro" id="IPR009057">
    <property type="entry name" value="Homeodomain-like_sf"/>
</dbReference>
<keyword evidence="1 2" id="KW-0238">DNA-binding</keyword>
<sequence length="184" mass="21435">MKNSNHPSVIQSQQWIYESLIKLMKEKSFDSISIGEITKLADLDRTTFYRNFDSKEDILNVGISNIKNKYIDALNNSQSLKMNYVSYVFFNICYEEIDLLKLLHNHGLSSLLLEQFNDILPQLHNSVKNKFHYQINDEYMIFALYYNTGGFLNILMKWIEGGCSETVDELASSFIEISKFNISE</sequence>
<dbReference type="InterPro" id="IPR050624">
    <property type="entry name" value="HTH-type_Tx_Regulator"/>
</dbReference>
<evidence type="ECO:0000313" key="4">
    <source>
        <dbReference type="EMBL" id="WOS95844.1"/>
    </source>
</evidence>
<dbReference type="InterPro" id="IPR039532">
    <property type="entry name" value="TetR_C_Firmicutes"/>
</dbReference>
<evidence type="ECO:0000256" key="1">
    <source>
        <dbReference type="ARBA" id="ARBA00023125"/>
    </source>
</evidence>
<dbReference type="Pfam" id="PF14278">
    <property type="entry name" value="TetR_C_8"/>
    <property type="match status" value="1"/>
</dbReference>
<dbReference type="InterPro" id="IPR001647">
    <property type="entry name" value="HTH_TetR"/>
</dbReference>
<feature type="DNA-binding region" description="H-T-H motif" evidence="2">
    <location>
        <begin position="33"/>
        <end position="52"/>
    </location>
</feature>
<dbReference type="GO" id="GO:0003677">
    <property type="term" value="F:DNA binding"/>
    <property type="evidence" value="ECO:0007669"/>
    <property type="project" value="UniProtKB-UniRule"/>
</dbReference>
<dbReference type="EMBL" id="CP136964">
    <property type="protein sequence ID" value="WOS95844.1"/>
    <property type="molecule type" value="Genomic_DNA"/>
</dbReference>
<dbReference type="Proteomes" id="UP000243626">
    <property type="component" value="Chromosome"/>
</dbReference>
<feature type="domain" description="HTH tetR-type" evidence="3">
    <location>
        <begin position="10"/>
        <end position="70"/>
    </location>
</feature>
<evidence type="ECO:0000256" key="2">
    <source>
        <dbReference type="PROSITE-ProRule" id="PRU00335"/>
    </source>
</evidence>
<reference evidence="5" key="1">
    <citation type="submission" date="2017-09" db="EMBL/GenBank/DDBJ databases">
        <title>Bacterial strain isolated from the female urinary microbiota.</title>
        <authorList>
            <person name="Thomas-White K."/>
            <person name="Kumar N."/>
            <person name="Forster S."/>
            <person name="Putonti C."/>
            <person name="Lawley T."/>
            <person name="Wolfe A.J."/>
        </authorList>
    </citation>
    <scope>NUCLEOTIDE SEQUENCE [LARGE SCALE GENOMIC DNA]</scope>
    <source>
        <strain evidence="5">UMB0959</strain>
    </source>
</reference>
<evidence type="ECO:0000313" key="5">
    <source>
        <dbReference type="Proteomes" id="UP000243626"/>
    </source>
</evidence>